<protein>
    <submittedName>
        <fullName evidence="7">Lysylphosphatidylglycerol synthase domain-containing protein</fullName>
    </submittedName>
</protein>
<feature type="transmembrane region" description="Helical" evidence="6">
    <location>
        <begin position="202"/>
        <end position="224"/>
    </location>
</feature>
<proteinExistence type="predicted"/>
<comment type="subcellular location">
    <subcellularLocation>
        <location evidence="1">Cell membrane</location>
        <topology evidence="1">Multi-pass membrane protein</topology>
    </subcellularLocation>
</comment>
<dbReference type="EMBL" id="JAQOSQ010000004">
    <property type="protein sequence ID" value="MDJ1182890.1"/>
    <property type="molecule type" value="Genomic_DNA"/>
</dbReference>
<feature type="transmembrane region" description="Helical" evidence="6">
    <location>
        <begin position="281"/>
        <end position="300"/>
    </location>
</feature>
<evidence type="ECO:0000256" key="6">
    <source>
        <dbReference type="SAM" id="Phobius"/>
    </source>
</evidence>
<gene>
    <name evidence="7" type="ORF">PMH09_06735</name>
</gene>
<dbReference type="Pfam" id="PF03706">
    <property type="entry name" value="LPG_synthase_TM"/>
    <property type="match status" value="1"/>
</dbReference>
<keyword evidence="5 6" id="KW-0472">Membrane</keyword>
<dbReference type="InterPro" id="IPR022791">
    <property type="entry name" value="L-PG_synthase/AglD"/>
</dbReference>
<evidence type="ECO:0000256" key="2">
    <source>
        <dbReference type="ARBA" id="ARBA00022475"/>
    </source>
</evidence>
<evidence type="ECO:0000256" key="1">
    <source>
        <dbReference type="ARBA" id="ARBA00004651"/>
    </source>
</evidence>
<comment type="caution">
    <text evidence="7">The sequence shown here is derived from an EMBL/GenBank/DDBJ whole genome shotgun (WGS) entry which is preliminary data.</text>
</comment>
<keyword evidence="2" id="KW-1003">Cell membrane</keyword>
<organism evidence="7 8">
    <name type="scientific">Roseofilum casamattae BLCC-M143</name>
    <dbReference type="NCBI Taxonomy" id="3022442"/>
    <lineage>
        <taxon>Bacteria</taxon>
        <taxon>Bacillati</taxon>
        <taxon>Cyanobacteriota</taxon>
        <taxon>Cyanophyceae</taxon>
        <taxon>Desertifilales</taxon>
        <taxon>Desertifilaceae</taxon>
        <taxon>Roseofilum</taxon>
        <taxon>Roseofilum casamattae</taxon>
    </lineage>
</organism>
<keyword evidence="3 6" id="KW-0812">Transmembrane</keyword>
<evidence type="ECO:0000256" key="3">
    <source>
        <dbReference type="ARBA" id="ARBA00022692"/>
    </source>
</evidence>
<feature type="transmembrane region" description="Helical" evidence="6">
    <location>
        <begin position="15"/>
        <end position="32"/>
    </location>
</feature>
<name>A0ABT7BUN0_9CYAN</name>
<dbReference type="RefSeq" id="WP_283757541.1">
    <property type="nucleotide sequence ID" value="NZ_JAQOSQ010000004.1"/>
</dbReference>
<sequence length="310" mass="34556">MKSLLQQIISLTKPYLRWFILGGTLFFLAKALKDRWQEVLEVRIESWSYLAIALILTLIAHIWSGWVWGWILWEFKQKVSALWSIETYLITNISKYLPGNVWHFYGRIRAAEKVGISRAIAIISTLLEPLLMAASALVLAGVASPQTRGVLPLVILIAVLIGIHPKILNPIVLKLAKQKQKRSEQSSAEEMVQLTHYPWRPLLGETVFLLIRGLGFLWAIAALTPVETNSIPLLLSAFSFAWLLGLVVPGAPGGLGVFEATAIALLDSIYEPAIILSTVALYRVISILAEAIGALLAWIWQKRIKISNYS</sequence>
<feature type="transmembrane region" description="Helical" evidence="6">
    <location>
        <begin position="119"/>
        <end position="143"/>
    </location>
</feature>
<feature type="transmembrane region" description="Helical" evidence="6">
    <location>
        <begin position="47"/>
        <end position="73"/>
    </location>
</feature>
<keyword evidence="8" id="KW-1185">Reference proteome</keyword>
<evidence type="ECO:0000256" key="4">
    <source>
        <dbReference type="ARBA" id="ARBA00022989"/>
    </source>
</evidence>
<evidence type="ECO:0000256" key="5">
    <source>
        <dbReference type="ARBA" id="ARBA00023136"/>
    </source>
</evidence>
<reference evidence="7 8" key="1">
    <citation type="submission" date="2023-01" db="EMBL/GenBank/DDBJ databases">
        <title>Novel diversity within Roseofilum (Cyanobacteria; Desertifilaceae) from marine benthic mats with descriptions of four novel species.</title>
        <authorList>
            <person name="Wang Y."/>
            <person name="Berthold D.E."/>
            <person name="Hu J."/>
            <person name="Lefler F.W."/>
            <person name="Laughinghouse H.D. IV."/>
        </authorList>
    </citation>
    <scope>NUCLEOTIDE SEQUENCE [LARGE SCALE GENOMIC DNA]</scope>
    <source>
        <strain evidence="7 8">BLCC-M143</strain>
    </source>
</reference>
<evidence type="ECO:0000313" key="7">
    <source>
        <dbReference type="EMBL" id="MDJ1182890.1"/>
    </source>
</evidence>
<feature type="transmembrane region" description="Helical" evidence="6">
    <location>
        <begin position="149"/>
        <end position="173"/>
    </location>
</feature>
<keyword evidence="4 6" id="KW-1133">Transmembrane helix</keyword>
<dbReference type="Proteomes" id="UP001232992">
    <property type="component" value="Unassembled WGS sequence"/>
</dbReference>
<evidence type="ECO:0000313" key="8">
    <source>
        <dbReference type="Proteomes" id="UP001232992"/>
    </source>
</evidence>
<accession>A0ABT7BUN0</accession>